<dbReference type="SUPFAM" id="SSF101941">
    <property type="entry name" value="NAC domain"/>
    <property type="match status" value="1"/>
</dbReference>
<keyword evidence="7" id="KW-1185">Reference proteome</keyword>
<dbReference type="PANTHER" id="PTHR31744">
    <property type="entry name" value="PROTEIN CUP-SHAPED COTYLEDON 2-RELATED"/>
    <property type="match status" value="1"/>
</dbReference>
<dbReference type="Gene3D" id="2.170.150.80">
    <property type="entry name" value="NAC domain"/>
    <property type="match status" value="1"/>
</dbReference>
<organism evidence="6 7">
    <name type="scientific">Aquilegia coerulea</name>
    <name type="common">Rocky mountain columbine</name>
    <dbReference type="NCBI Taxonomy" id="218851"/>
    <lineage>
        <taxon>Eukaryota</taxon>
        <taxon>Viridiplantae</taxon>
        <taxon>Streptophyta</taxon>
        <taxon>Embryophyta</taxon>
        <taxon>Tracheophyta</taxon>
        <taxon>Spermatophyta</taxon>
        <taxon>Magnoliopsida</taxon>
        <taxon>Ranunculales</taxon>
        <taxon>Ranunculaceae</taxon>
        <taxon>Thalictroideae</taxon>
        <taxon>Aquilegia</taxon>
    </lineage>
</organism>
<gene>
    <name evidence="6" type="ORF">AQUCO_01700744v1</name>
</gene>
<reference evidence="6 7" key="1">
    <citation type="submission" date="2017-09" db="EMBL/GenBank/DDBJ databases">
        <title>WGS assembly of Aquilegia coerulea Goldsmith.</title>
        <authorList>
            <person name="Hodges S."/>
            <person name="Kramer E."/>
            <person name="Nordborg M."/>
            <person name="Tomkins J."/>
            <person name="Borevitz J."/>
            <person name="Derieg N."/>
            <person name="Yan J."/>
            <person name="Mihaltcheva S."/>
            <person name="Hayes R.D."/>
            <person name="Rokhsar D."/>
        </authorList>
    </citation>
    <scope>NUCLEOTIDE SEQUENCE [LARGE SCALE GENOMIC DNA]</scope>
    <source>
        <strain evidence="7">cv. Goldsmith</strain>
    </source>
</reference>
<dbReference type="InterPro" id="IPR003441">
    <property type="entry name" value="NAC-dom"/>
</dbReference>
<dbReference type="FunCoup" id="A0A2G5DPP1">
    <property type="interactions" value="72"/>
</dbReference>
<dbReference type="STRING" id="218851.A0A2G5DPP1"/>
<dbReference type="PANTHER" id="PTHR31744:SF4">
    <property type="entry name" value="NAC TRANSCRIPTION FACTOR"/>
    <property type="match status" value="1"/>
</dbReference>
<name>A0A2G5DPP1_AQUCA</name>
<proteinExistence type="predicted"/>
<keyword evidence="3" id="KW-0804">Transcription</keyword>
<feature type="domain" description="NAC" evidence="5">
    <location>
        <begin position="10"/>
        <end position="155"/>
    </location>
</feature>
<evidence type="ECO:0000256" key="1">
    <source>
        <dbReference type="ARBA" id="ARBA00023015"/>
    </source>
</evidence>
<dbReference type="Pfam" id="PF02365">
    <property type="entry name" value="NAM"/>
    <property type="match status" value="1"/>
</dbReference>
<dbReference type="InterPro" id="IPR036093">
    <property type="entry name" value="NAC_dom_sf"/>
</dbReference>
<keyword evidence="4" id="KW-0539">Nucleus</keyword>
<evidence type="ECO:0000256" key="3">
    <source>
        <dbReference type="ARBA" id="ARBA00023163"/>
    </source>
</evidence>
<evidence type="ECO:0000259" key="5">
    <source>
        <dbReference type="PROSITE" id="PS51005"/>
    </source>
</evidence>
<dbReference type="OrthoDB" id="730183at2759"/>
<dbReference type="EMBL" id="KZ305034">
    <property type="protein sequence ID" value="PIA45406.1"/>
    <property type="molecule type" value="Genomic_DNA"/>
</dbReference>
<accession>A0A2G5DPP1</accession>
<sequence>MDLREIEATLPPGFRFYPSDEELVCHYLYRKITNEKVSKGTMVEVDLHTCEPWQLPDVAKLGANDWYFFSFRERKYAIGLRTNRATVSGYWKATGKDRPIFSSVTREIVGMRKTLVFYRDRAPNGIKTGWIMHEFRLELPTVPSKDWVLCRAFHKSKGDDFTTKHSFEDDFDTRTIGLSSPPFASPPPPVDQTMQSNQQVIKPLLLSQTPQYSENFSSNNAFLNNIAYLNPNLLEIPLEGNNLFNSESKGGGTAAADEYEFLYTMNLED</sequence>
<dbReference type="Proteomes" id="UP000230069">
    <property type="component" value="Unassembled WGS sequence"/>
</dbReference>
<evidence type="ECO:0000256" key="2">
    <source>
        <dbReference type="ARBA" id="ARBA00023125"/>
    </source>
</evidence>
<protein>
    <recommendedName>
        <fullName evidence="5">NAC domain-containing protein</fullName>
    </recommendedName>
</protein>
<dbReference type="InParanoid" id="A0A2G5DPP1"/>
<dbReference type="GO" id="GO:0006355">
    <property type="term" value="P:regulation of DNA-templated transcription"/>
    <property type="evidence" value="ECO:0007669"/>
    <property type="project" value="InterPro"/>
</dbReference>
<evidence type="ECO:0000313" key="6">
    <source>
        <dbReference type="EMBL" id="PIA45406.1"/>
    </source>
</evidence>
<evidence type="ECO:0000313" key="7">
    <source>
        <dbReference type="Proteomes" id="UP000230069"/>
    </source>
</evidence>
<dbReference type="PROSITE" id="PS51005">
    <property type="entry name" value="NAC"/>
    <property type="match status" value="1"/>
</dbReference>
<dbReference type="AlphaFoldDB" id="A0A2G5DPP1"/>
<evidence type="ECO:0000256" key="4">
    <source>
        <dbReference type="ARBA" id="ARBA00023242"/>
    </source>
</evidence>
<keyword evidence="1" id="KW-0805">Transcription regulation</keyword>
<dbReference type="GO" id="GO:0003677">
    <property type="term" value="F:DNA binding"/>
    <property type="evidence" value="ECO:0007669"/>
    <property type="project" value="UniProtKB-KW"/>
</dbReference>
<keyword evidence="2" id="KW-0238">DNA-binding</keyword>